<dbReference type="EMBL" id="VIWU01000001">
    <property type="protein sequence ID" value="TWF82194.1"/>
    <property type="molecule type" value="Genomic_DNA"/>
</dbReference>
<dbReference type="InterPro" id="IPR009057">
    <property type="entry name" value="Homeodomain-like_sf"/>
</dbReference>
<sequence length="164" mass="16759">MVLAGDPAPTLDAVAAAAGVSKGGLLHHFPDRRALAHGLVHRALAETDAAMATAADGGTAAATWLRLSAADGAEQAAARALLSLFRVSAGGVDLPPDVGQAVRRWQSAIEAEVGDPVHADVVRLVGDGLFTEALLGAPPAPERVEALITHLLTDTSPSRRNTSR</sequence>
<dbReference type="PROSITE" id="PS50977">
    <property type="entry name" value="HTH_TETR_2"/>
    <property type="match status" value="1"/>
</dbReference>
<name>A0A561T516_9PSEU</name>
<dbReference type="SUPFAM" id="SSF46689">
    <property type="entry name" value="Homeodomain-like"/>
    <property type="match status" value="1"/>
</dbReference>
<evidence type="ECO:0000259" key="3">
    <source>
        <dbReference type="PROSITE" id="PS50977"/>
    </source>
</evidence>
<dbReference type="Pfam" id="PF17937">
    <property type="entry name" value="TetR_C_28"/>
    <property type="match status" value="1"/>
</dbReference>
<organism evidence="4 5">
    <name type="scientific">Pseudonocardia hierapolitana</name>
    <dbReference type="NCBI Taxonomy" id="1128676"/>
    <lineage>
        <taxon>Bacteria</taxon>
        <taxon>Bacillati</taxon>
        <taxon>Actinomycetota</taxon>
        <taxon>Actinomycetes</taxon>
        <taxon>Pseudonocardiales</taxon>
        <taxon>Pseudonocardiaceae</taxon>
        <taxon>Pseudonocardia</taxon>
    </lineage>
</organism>
<evidence type="ECO:0000313" key="4">
    <source>
        <dbReference type="EMBL" id="TWF82194.1"/>
    </source>
</evidence>
<evidence type="ECO:0000256" key="2">
    <source>
        <dbReference type="PROSITE-ProRule" id="PRU00335"/>
    </source>
</evidence>
<feature type="domain" description="HTH tetR-type" evidence="3">
    <location>
        <begin position="1"/>
        <end position="47"/>
    </location>
</feature>
<feature type="DNA-binding region" description="H-T-H motif" evidence="2">
    <location>
        <begin position="10"/>
        <end position="29"/>
    </location>
</feature>
<protein>
    <submittedName>
        <fullName evidence="4">TetR family transcriptional regulator</fullName>
    </submittedName>
</protein>
<comment type="caution">
    <text evidence="4">The sequence shown here is derived from an EMBL/GenBank/DDBJ whole genome shotgun (WGS) entry which is preliminary data.</text>
</comment>
<dbReference type="InterPro" id="IPR001647">
    <property type="entry name" value="HTH_TetR"/>
</dbReference>
<gene>
    <name evidence="4" type="ORF">FHX44_118139</name>
</gene>
<dbReference type="AlphaFoldDB" id="A0A561T516"/>
<accession>A0A561T516</accession>
<proteinExistence type="predicted"/>
<dbReference type="GO" id="GO:0003677">
    <property type="term" value="F:DNA binding"/>
    <property type="evidence" value="ECO:0007669"/>
    <property type="project" value="UniProtKB-UniRule"/>
</dbReference>
<evidence type="ECO:0000256" key="1">
    <source>
        <dbReference type="ARBA" id="ARBA00023125"/>
    </source>
</evidence>
<keyword evidence="5" id="KW-1185">Reference proteome</keyword>
<dbReference type="InterPro" id="IPR041479">
    <property type="entry name" value="TetR_CgmR_C"/>
</dbReference>
<evidence type="ECO:0000313" key="5">
    <source>
        <dbReference type="Proteomes" id="UP000321261"/>
    </source>
</evidence>
<reference evidence="4 5" key="1">
    <citation type="submission" date="2019-06" db="EMBL/GenBank/DDBJ databases">
        <title>Sequencing the genomes of 1000 actinobacteria strains.</title>
        <authorList>
            <person name="Klenk H.-P."/>
        </authorList>
    </citation>
    <scope>NUCLEOTIDE SEQUENCE [LARGE SCALE GENOMIC DNA]</scope>
    <source>
        <strain evidence="4 5">DSM 45671</strain>
    </source>
</reference>
<dbReference type="Proteomes" id="UP000321261">
    <property type="component" value="Unassembled WGS sequence"/>
</dbReference>
<keyword evidence="1 2" id="KW-0238">DNA-binding</keyword>
<dbReference type="Pfam" id="PF00440">
    <property type="entry name" value="TetR_N"/>
    <property type="match status" value="1"/>
</dbReference>
<dbReference type="Gene3D" id="1.10.357.10">
    <property type="entry name" value="Tetracycline Repressor, domain 2"/>
    <property type="match status" value="1"/>
</dbReference>